<reference evidence="5" key="1">
    <citation type="journal article" date="2010" name="ISME J.">
        <title>The complete genome sequence of the algal symbiont Dinoroseobacter shibae: a hitchhiker's guide to life in the sea.</title>
        <authorList>
            <person name="Wagner-Dobler I."/>
            <person name="Ballhausen B."/>
            <person name="Berger M."/>
            <person name="Brinkhoff T."/>
            <person name="Buchholz I."/>
            <person name="Bunk B."/>
            <person name="Cypionka H."/>
            <person name="Daniel R."/>
            <person name="Drepper T."/>
            <person name="Gerdts G."/>
            <person name="Hahnke S."/>
            <person name="Han C."/>
            <person name="Jahn D."/>
            <person name="Kalhoefer D."/>
            <person name="Kiss H."/>
            <person name="Klenk H.P."/>
            <person name="Kyrpides N."/>
            <person name="Liebl W."/>
            <person name="Liesegang H."/>
            <person name="Meincke L."/>
            <person name="Pati A."/>
            <person name="Petersen J."/>
            <person name="Piekarski T."/>
            <person name="Pommerenke C."/>
            <person name="Pradella S."/>
            <person name="Pukall R."/>
            <person name="Rabus R."/>
            <person name="Stackebrandt E."/>
            <person name="Thole S."/>
            <person name="Thompson L."/>
            <person name="Tielen P."/>
            <person name="Tomasch J."/>
            <person name="von Jan M."/>
            <person name="Wanphrut N."/>
            <person name="Wichels A."/>
            <person name="Zech H."/>
            <person name="Simon M."/>
        </authorList>
    </citation>
    <scope>NUCLEOTIDE SEQUENCE [LARGE SCALE GENOMIC DNA]</scope>
    <source>
        <strain evidence="5">DSM 16493 / NCIMB 14021 / DFL 12</strain>
    </source>
</reference>
<dbReference type="eggNOG" id="COG1442">
    <property type="taxonomic scope" value="Bacteria"/>
</dbReference>
<gene>
    <name evidence="4" type="primary">rafI</name>
    <name evidence="4" type="ordered locus">Dshi_3427</name>
</gene>
<evidence type="ECO:0000313" key="5">
    <source>
        <dbReference type="Proteomes" id="UP000006833"/>
    </source>
</evidence>
<dbReference type="EMBL" id="CP000830">
    <property type="protein sequence ID" value="ABV95160.1"/>
    <property type="molecule type" value="Genomic_DNA"/>
</dbReference>
<evidence type="ECO:0000256" key="1">
    <source>
        <dbReference type="ARBA" id="ARBA00022676"/>
    </source>
</evidence>
<proteinExistence type="predicted"/>
<accession>A8LP95</accession>
<sequence length="342" mass="38210">MTGYGAERSLAKPLRGMNAIPGPRVTASSQCARHEHAVCFCSDEGYLPFALFAALQIHRLHPDRCFDLVIAHTGPLSVPHGFPGIGIRYVEIDTGGCFERLALDARRTGSTYLRLALSGALGHDYQRILYMDSDVFALRDGLHVLLFTDMRGKPLAAVRDNSQWRTSGRKPDDLVTLNLPARPYFNAGVLLMDTARLNEQDILAKALDLGTSQAGRLARHDQTLLNAVTSGNWAEMSPRWNWQFTWASWIFALSEDARILHFIGPNKPWADTSGRFPKSITRAYGDFLAEQFPERTVERAANSPINDPRRLIKSLIKHGLSRKKMSAYLARFADDFTLIDPS</sequence>
<organism evidence="4 5">
    <name type="scientific">Dinoroseobacter shibae (strain DSM 16493 / NCIMB 14021 / DFL 12)</name>
    <dbReference type="NCBI Taxonomy" id="398580"/>
    <lineage>
        <taxon>Bacteria</taxon>
        <taxon>Pseudomonadati</taxon>
        <taxon>Pseudomonadota</taxon>
        <taxon>Alphaproteobacteria</taxon>
        <taxon>Rhodobacterales</taxon>
        <taxon>Roseobacteraceae</taxon>
        <taxon>Dinoroseobacter</taxon>
    </lineage>
</organism>
<dbReference type="Proteomes" id="UP000006833">
    <property type="component" value="Chromosome"/>
</dbReference>
<protein>
    <submittedName>
        <fullName evidence="4">Lipopolysaccharide 1</fullName>
        <ecNumber evidence="4">2.4.1.44</ecNumber>
    </submittedName>
</protein>
<keyword evidence="5" id="KW-1185">Reference proteome</keyword>
<dbReference type="PANTHER" id="PTHR13778:SF47">
    <property type="entry name" value="LIPOPOLYSACCHARIDE 1,3-GALACTOSYLTRANSFERASE"/>
    <property type="match status" value="1"/>
</dbReference>
<evidence type="ECO:0000256" key="2">
    <source>
        <dbReference type="ARBA" id="ARBA00022679"/>
    </source>
</evidence>
<dbReference type="EC" id="2.4.1.44" evidence="4"/>
<name>A8LP95_DINSH</name>
<dbReference type="PANTHER" id="PTHR13778">
    <property type="entry name" value="GLYCOSYLTRANSFERASE 8 DOMAIN-CONTAINING PROTEIN"/>
    <property type="match status" value="1"/>
</dbReference>
<dbReference type="CDD" id="cd04194">
    <property type="entry name" value="GT8_A4GalT_like"/>
    <property type="match status" value="1"/>
</dbReference>
<dbReference type="InterPro" id="IPR050748">
    <property type="entry name" value="Glycosyltrans_8_dom-fam"/>
</dbReference>
<dbReference type="CAZy" id="GT8">
    <property type="family name" value="Glycosyltransferase Family 8"/>
</dbReference>
<dbReference type="GO" id="GO:0046872">
    <property type="term" value="F:metal ion binding"/>
    <property type="evidence" value="ECO:0007669"/>
    <property type="project" value="UniProtKB-KW"/>
</dbReference>
<dbReference type="InterPro" id="IPR029044">
    <property type="entry name" value="Nucleotide-diphossugar_trans"/>
</dbReference>
<dbReference type="Gene3D" id="3.90.550.10">
    <property type="entry name" value="Spore Coat Polysaccharide Biosynthesis Protein SpsA, Chain A"/>
    <property type="match status" value="1"/>
</dbReference>
<keyword evidence="3" id="KW-0479">Metal-binding</keyword>
<dbReference type="AlphaFoldDB" id="A8LP95"/>
<keyword evidence="1 4" id="KW-0328">Glycosyltransferase</keyword>
<dbReference type="KEGG" id="dsh:Dshi_3427"/>
<evidence type="ECO:0000313" key="4">
    <source>
        <dbReference type="EMBL" id="ABV95160.1"/>
    </source>
</evidence>
<dbReference type="InterPro" id="IPR002495">
    <property type="entry name" value="Glyco_trans_8"/>
</dbReference>
<dbReference type="SUPFAM" id="SSF53448">
    <property type="entry name" value="Nucleotide-diphospho-sugar transferases"/>
    <property type="match status" value="1"/>
</dbReference>
<evidence type="ECO:0000256" key="3">
    <source>
        <dbReference type="ARBA" id="ARBA00022723"/>
    </source>
</evidence>
<dbReference type="STRING" id="398580.Dshi_3427"/>
<keyword evidence="2 4" id="KW-0808">Transferase</keyword>
<dbReference type="GO" id="GO:0008918">
    <property type="term" value="F:lipopolysaccharide 3-alpha-galactosyltransferase activity"/>
    <property type="evidence" value="ECO:0007669"/>
    <property type="project" value="UniProtKB-EC"/>
</dbReference>
<dbReference type="HOGENOM" id="CLU_050833_0_3_5"/>
<dbReference type="Pfam" id="PF01501">
    <property type="entry name" value="Glyco_transf_8"/>
    <property type="match status" value="1"/>
</dbReference>